<evidence type="ECO:0000256" key="6">
    <source>
        <dbReference type="ARBA" id="ARBA00023136"/>
    </source>
</evidence>
<dbReference type="SUPFAM" id="SSF103088">
    <property type="entry name" value="OmpA-like"/>
    <property type="match status" value="1"/>
</dbReference>
<dbReference type="Proteomes" id="UP000027822">
    <property type="component" value="Unassembled WGS sequence"/>
</dbReference>
<evidence type="ECO:0000256" key="5">
    <source>
        <dbReference type="ARBA" id="ARBA00022989"/>
    </source>
</evidence>
<feature type="domain" description="OmpA-like" evidence="8">
    <location>
        <begin position="106"/>
        <end position="225"/>
    </location>
</feature>
<evidence type="ECO:0000256" key="4">
    <source>
        <dbReference type="ARBA" id="ARBA00022692"/>
    </source>
</evidence>
<reference evidence="9 10" key="1">
    <citation type="submission" date="2014-06" db="EMBL/GenBank/DDBJ databases">
        <title>Draft genome sequence of Bacillus manliponensis JCM 15802 (MCCC 1A00708).</title>
        <authorList>
            <person name="Lai Q."/>
            <person name="Liu Y."/>
            <person name="Shao Z."/>
        </authorList>
    </citation>
    <scope>NUCLEOTIDE SEQUENCE [LARGE SCALE GENOMIC DNA]</scope>
    <source>
        <strain evidence="9 10">JCM 15802</strain>
    </source>
</reference>
<dbReference type="InterPro" id="IPR036737">
    <property type="entry name" value="OmpA-like_sf"/>
</dbReference>
<dbReference type="InterPro" id="IPR050330">
    <property type="entry name" value="Bact_OuterMem_StrucFunc"/>
</dbReference>
<dbReference type="PANTHER" id="PTHR30329:SF16">
    <property type="entry name" value="CHEMOTAXIS MOTB PROTEIN"/>
    <property type="match status" value="1"/>
</dbReference>
<dbReference type="PANTHER" id="PTHR30329">
    <property type="entry name" value="STATOR ELEMENT OF FLAGELLAR MOTOR COMPLEX"/>
    <property type="match status" value="1"/>
</dbReference>
<sequence>MIKRKEKTSPRWMTTFTDLTMLLLTFFVLLVATSTQDTVKFAKMLEQFKETKPVDSQGMEKDDKFIPDDGVSTIIDSKKRLDELYEKLKVYVSENQIDEVNVYREDDGVSIVIVDNLIFDTGDATVKEEAKIIIGQLAGFLQSIPNSIVVEGHTDSRPIQTEKFPSNWELSSARAANMIHLLTKDYNIAADRLVAVGYADTRPVAENDSPENWKKNRRVVIYIKE</sequence>
<dbReference type="InterPro" id="IPR025713">
    <property type="entry name" value="MotB-like_N_dom"/>
</dbReference>
<gene>
    <name evidence="9" type="ORF">BAMA_14500</name>
</gene>
<evidence type="ECO:0000259" key="8">
    <source>
        <dbReference type="PROSITE" id="PS51123"/>
    </source>
</evidence>
<dbReference type="GO" id="GO:0005886">
    <property type="term" value="C:plasma membrane"/>
    <property type="evidence" value="ECO:0007669"/>
    <property type="project" value="UniProtKB-SubCell"/>
</dbReference>
<keyword evidence="9" id="KW-0966">Cell projection</keyword>
<dbReference type="OrthoDB" id="9815217at2"/>
<proteinExistence type="inferred from homology"/>
<keyword evidence="4" id="KW-0812">Transmembrane</keyword>
<evidence type="ECO:0000256" key="3">
    <source>
        <dbReference type="ARBA" id="ARBA00022475"/>
    </source>
</evidence>
<dbReference type="RefSeq" id="WP_034636852.1">
    <property type="nucleotide sequence ID" value="NZ_CBCSJC010000028.1"/>
</dbReference>
<evidence type="ECO:0000313" key="10">
    <source>
        <dbReference type="Proteomes" id="UP000027822"/>
    </source>
</evidence>
<dbReference type="STRING" id="574376.BAMA_14500"/>
<dbReference type="Pfam" id="PF13677">
    <property type="entry name" value="MotB_plug"/>
    <property type="match status" value="1"/>
</dbReference>
<accession>A0A073K2C5</accession>
<keyword evidence="10" id="KW-1185">Reference proteome</keyword>
<dbReference type="EMBL" id="JOTN01000003">
    <property type="protein sequence ID" value="KEK20617.1"/>
    <property type="molecule type" value="Genomic_DNA"/>
</dbReference>
<keyword evidence="5" id="KW-1133">Transmembrane helix</keyword>
<dbReference type="CDD" id="cd07185">
    <property type="entry name" value="OmpA_C-like"/>
    <property type="match status" value="1"/>
</dbReference>
<evidence type="ECO:0000313" key="9">
    <source>
        <dbReference type="EMBL" id="KEK20617.1"/>
    </source>
</evidence>
<dbReference type="Gene3D" id="3.30.1330.60">
    <property type="entry name" value="OmpA-like domain"/>
    <property type="match status" value="1"/>
</dbReference>
<keyword evidence="6 7" id="KW-0472">Membrane</keyword>
<comment type="caution">
    <text evidence="9">The sequence shown here is derived from an EMBL/GenBank/DDBJ whole genome shotgun (WGS) entry which is preliminary data.</text>
</comment>
<dbReference type="NCBIfam" id="NF005236">
    <property type="entry name" value="PRK06742.1"/>
    <property type="match status" value="1"/>
</dbReference>
<keyword evidence="9" id="KW-0969">Cilium</keyword>
<comment type="similarity">
    <text evidence="2">Belongs to the MotB family.</text>
</comment>
<name>A0A073K2C5_9BACI</name>
<organism evidence="9 10">
    <name type="scientific">Bacillus manliponensis</name>
    <dbReference type="NCBI Taxonomy" id="574376"/>
    <lineage>
        <taxon>Bacteria</taxon>
        <taxon>Bacillati</taxon>
        <taxon>Bacillota</taxon>
        <taxon>Bacilli</taxon>
        <taxon>Bacillales</taxon>
        <taxon>Bacillaceae</taxon>
        <taxon>Bacillus</taxon>
        <taxon>Bacillus cereus group</taxon>
    </lineage>
</organism>
<evidence type="ECO:0000256" key="7">
    <source>
        <dbReference type="PROSITE-ProRule" id="PRU00473"/>
    </source>
</evidence>
<keyword evidence="9" id="KW-0282">Flagellum</keyword>
<dbReference type="PROSITE" id="PS51123">
    <property type="entry name" value="OMPA_2"/>
    <property type="match status" value="1"/>
</dbReference>
<protein>
    <submittedName>
        <fullName evidence="9">Flagellar motor protein MotS</fullName>
    </submittedName>
</protein>
<evidence type="ECO:0000256" key="1">
    <source>
        <dbReference type="ARBA" id="ARBA00004162"/>
    </source>
</evidence>
<keyword evidence="3" id="KW-1003">Cell membrane</keyword>
<evidence type="ECO:0000256" key="2">
    <source>
        <dbReference type="ARBA" id="ARBA00008914"/>
    </source>
</evidence>
<dbReference type="Pfam" id="PF00691">
    <property type="entry name" value="OmpA"/>
    <property type="match status" value="1"/>
</dbReference>
<comment type="subcellular location">
    <subcellularLocation>
        <location evidence="1">Cell membrane</location>
        <topology evidence="1">Single-pass membrane protein</topology>
    </subcellularLocation>
</comment>
<dbReference type="eggNOG" id="COG1360">
    <property type="taxonomic scope" value="Bacteria"/>
</dbReference>
<dbReference type="AlphaFoldDB" id="A0A073K2C5"/>
<dbReference type="InterPro" id="IPR006665">
    <property type="entry name" value="OmpA-like"/>
</dbReference>